<dbReference type="CDD" id="cd00093">
    <property type="entry name" value="HTH_XRE"/>
    <property type="match status" value="1"/>
</dbReference>
<dbReference type="SUPFAM" id="SSF55234">
    <property type="entry name" value="Cyanase C-terminal domain"/>
    <property type="match status" value="1"/>
</dbReference>
<dbReference type="PANTHER" id="PTHR34186">
    <property type="entry name" value="CYANATE HYDRATASE"/>
    <property type="match status" value="1"/>
</dbReference>
<dbReference type="InterPro" id="IPR003712">
    <property type="entry name" value="Cyanate_lyase_C"/>
</dbReference>
<evidence type="ECO:0000256" key="2">
    <source>
        <dbReference type="ARBA" id="ARBA00023239"/>
    </source>
</evidence>
<dbReference type="GO" id="GO:0003677">
    <property type="term" value="F:DNA binding"/>
    <property type="evidence" value="ECO:0007669"/>
    <property type="project" value="InterPro"/>
</dbReference>
<feature type="domain" description="Cyanate lyase C-terminal" evidence="4">
    <location>
        <begin position="115"/>
        <end position="188"/>
    </location>
</feature>
<feature type="active site" evidence="3">
    <location>
        <position position="154"/>
    </location>
</feature>
<dbReference type="SMART" id="SM01116">
    <property type="entry name" value="Cyanate_lyase"/>
    <property type="match status" value="1"/>
</dbReference>
<gene>
    <name evidence="5" type="ORF">CPEL01642_LOCUS13552</name>
</gene>
<dbReference type="Pfam" id="PF02560">
    <property type="entry name" value="Cyanate_lyase"/>
    <property type="match status" value="1"/>
</dbReference>
<comment type="function">
    <text evidence="1 3">Catalyzes the reaction of cyanate with bicarbonate to produce ammonia and carbon dioxide.</text>
</comment>
<protein>
    <recommendedName>
        <fullName evidence="3">Cyanate hydratase</fullName>
        <shortName evidence="3">Cyanase</shortName>
        <ecNumber evidence="3">4.2.1.104</ecNumber>
    </recommendedName>
    <alternativeName>
        <fullName evidence="3">Cyanate hydrolase</fullName>
    </alternativeName>
    <alternativeName>
        <fullName evidence="3">Cyanate lyase</fullName>
    </alternativeName>
</protein>
<feature type="active site" evidence="3">
    <location>
        <position position="128"/>
    </location>
</feature>
<dbReference type="PRINTS" id="PR01693">
    <property type="entry name" value="CYANASE"/>
</dbReference>
<keyword evidence="2 3" id="KW-0456">Lyase</keyword>
<dbReference type="PANTHER" id="PTHR34186:SF2">
    <property type="entry name" value="CYANATE HYDRATASE"/>
    <property type="match status" value="1"/>
</dbReference>
<evidence type="ECO:0000313" key="5">
    <source>
        <dbReference type="EMBL" id="CAD8610174.1"/>
    </source>
</evidence>
<comment type="similarity">
    <text evidence="3">Belongs to the cyanase family.</text>
</comment>
<dbReference type="InterPro" id="IPR001387">
    <property type="entry name" value="Cro/C1-type_HTH"/>
</dbReference>
<dbReference type="SUPFAM" id="SSF47413">
    <property type="entry name" value="lambda repressor-like DNA-binding domains"/>
    <property type="match status" value="1"/>
</dbReference>
<name>A0A7S0LE89_9EUKA</name>
<evidence type="ECO:0000256" key="3">
    <source>
        <dbReference type="HAMAP-Rule" id="MF_03139"/>
    </source>
</evidence>
<dbReference type="EMBL" id="HBEY01028555">
    <property type="protein sequence ID" value="CAD8610174.1"/>
    <property type="molecule type" value="Transcribed_RNA"/>
</dbReference>
<feature type="active site" evidence="3">
    <location>
        <position position="131"/>
    </location>
</feature>
<comment type="catalytic activity">
    <reaction evidence="3">
        <text>cyanate + hydrogencarbonate + 3 H(+) = NH4(+) + 2 CO2</text>
        <dbReference type="Rhea" id="RHEA:11120"/>
        <dbReference type="ChEBI" id="CHEBI:15378"/>
        <dbReference type="ChEBI" id="CHEBI:16526"/>
        <dbReference type="ChEBI" id="CHEBI:17544"/>
        <dbReference type="ChEBI" id="CHEBI:28938"/>
        <dbReference type="ChEBI" id="CHEBI:29195"/>
        <dbReference type="EC" id="4.2.1.104"/>
    </reaction>
</comment>
<reference evidence="5" key="1">
    <citation type="submission" date="2021-01" db="EMBL/GenBank/DDBJ databases">
        <authorList>
            <person name="Corre E."/>
            <person name="Pelletier E."/>
            <person name="Niang G."/>
            <person name="Scheremetjew M."/>
            <person name="Finn R."/>
            <person name="Kale V."/>
            <person name="Holt S."/>
            <person name="Cochrane G."/>
            <person name="Meng A."/>
            <person name="Brown T."/>
            <person name="Cohen L."/>
        </authorList>
    </citation>
    <scope>NUCLEOTIDE SEQUENCE</scope>
    <source>
        <strain evidence="5">PLY182g</strain>
    </source>
</reference>
<dbReference type="InterPro" id="IPR008076">
    <property type="entry name" value="Cyanase"/>
</dbReference>
<dbReference type="Gene3D" id="1.10.260.40">
    <property type="entry name" value="lambda repressor-like DNA-binding domains"/>
    <property type="match status" value="1"/>
</dbReference>
<sequence>MRFHHLRRARAACFVHAPPTFSLRRISSSPVMMSTVAKQEEVAARTARLLAAKEKAGKSFDDLATEIGMTNTYTAQLLLGQAKLSAATASKLKAALPDLTDVDIAALVAHFPMRSWDSTILQEPNVYRTYEAVTHYGEAIKRLINEQCGDGIMSAIDFYCDVGTTTGKQGEKRVVITFNGKFLPFIEQVAADNGAPSPRD</sequence>
<dbReference type="Gene3D" id="3.30.1160.10">
    <property type="entry name" value="Cyanate lyase, C-terminal domain"/>
    <property type="match status" value="1"/>
</dbReference>
<accession>A0A7S0LE89</accession>
<dbReference type="InterPro" id="IPR036581">
    <property type="entry name" value="Cyanate_lyase_C_sf"/>
</dbReference>
<dbReference type="HAMAP" id="MF_00535">
    <property type="entry name" value="Cyanate_hydrat"/>
    <property type="match status" value="1"/>
</dbReference>
<organism evidence="5">
    <name type="scientific">Coccolithus braarudii</name>
    <dbReference type="NCBI Taxonomy" id="221442"/>
    <lineage>
        <taxon>Eukaryota</taxon>
        <taxon>Haptista</taxon>
        <taxon>Haptophyta</taxon>
        <taxon>Prymnesiophyceae</taxon>
        <taxon>Coccolithales</taxon>
        <taxon>Coccolithaceae</taxon>
        <taxon>Coccolithus</taxon>
    </lineage>
</organism>
<evidence type="ECO:0000259" key="4">
    <source>
        <dbReference type="SMART" id="SM01116"/>
    </source>
</evidence>
<dbReference type="EC" id="4.2.1.104" evidence="3"/>
<proteinExistence type="inferred from homology"/>
<dbReference type="AlphaFoldDB" id="A0A7S0LE89"/>
<evidence type="ECO:0000256" key="1">
    <source>
        <dbReference type="ARBA" id="ARBA00003561"/>
    </source>
</evidence>
<dbReference type="GO" id="GO:0008824">
    <property type="term" value="F:cyanate hydratase activity"/>
    <property type="evidence" value="ECO:0007669"/>
    <property type="project" value="UniProtKB-UniRule"/>
</dbReference>
<dbReference type="InterPro" id="IPR010982">
    <property type="entry name" value="Lambda_DNA-bd_dom_sf"/>
</dbReference>